<dbReference type="RefSeq" id="WP_179726778.1">
    <property type="nucleotide sequence ID" value="NZ_BAABEF010000001.1"/>
</dbReference>
<keyword evidence="1" id="KW-0472">Membrane</keyword>
<evidence type="ECO:0000256" key="1">
    <source>
        <dbReference type="SAM" id="Phobius"/>
    </source>
</evidence>
<accession>A0A852RHC0</accession>
<dbReference type="EMBL" id="JACCBF010000001">
    <property type="protein sequence ID" value="NYD30545.1"/>
    <property type="molecule type" value="Genomic_DNA"/>
</dbReference>
<keyword evidence="3" id="KW-1185">Reference proteome</keyword>
<comment type="caution">
    <text evidence="2">The sequence shown here is derived from an EMBL/GenBank/DDBJ whole genome shotgun (WGS) entry which is preliminary data.</text>
</comment>
<dbReference type="AlphaFoldDB" id="A0A852RHC0"/>
<evidence type="ECO:0000313" key="2">
    <source>
        <dbReference type="EMBL" id="NYD30545.1"/>
    </source>
</evidence>
<name>A0A852RHC0_9ACTN</name>
<gene>
    <name evidence="2" type="ORF">BJ958_002091</name>
</gene>
<keyword evidence="1" id="KW-1133">Transmembrane helix</keyword>
<keyword evidence="1" id="KW-0812">Transmembrane</keyword>
<organism evidence="2 3">
    <name type="scientific">Nocardioides kongjuensis</name>
    <dbReference type="NCBI Taxonomy" id="349522"/>
    <lineage>
        <taxon>Bacteria</taxon>
        <taxon>Bacillati</taxon>
        <taxon>Actinomycetota</taxon>
        <taxon>Actinomycetes</taxon>
        <taxon>Propionibacteriales</taxon>
        <taxon>Nocardioidaceae</taxon>
        <taxon>Nocardioides</taxon>
    </lineage>
</organism>
<dbReference type="Proteomes" id="UP000582231">
    <property type="component" value="Unassembled WGS sequence"/>
</dbReference>
<reference evidence="2 3" key="1">
    <citation type="submission" date="2020-07" db="EMBL/GenBank/DDBJ databases">
        <title>Sequencing the genomes of 1000 actinobacteria strains.</title>
        <authorList>
            <person name="Klenk H.-P."/>
        </authorList>
    </citation>
    <scope>NUCLEOTIDE SEQUENCE [LARGE SCALE GENOMIC DNA]</scope>
    <source>
        <strain evidence="2 3">DSM 19082</strain>
    </source>
</reference>
<protein>
    <submittedName>
        <fullName evidence="2">Uncharacterized protein</fullName>
    </submittedName>
</protein>
<sequence length="711" mass="73433">MTRWRLRRRDDEGAMLIFALLITTTIALVVGAVLIRGDGSLRATVTLRDVAGTSYAADAAGNIAINDLRTGYGFTSSPSGFDNALGGKGCFGGTLGADLTDTLALNNFYPATGTVKTSSAFVECTGEAGTGQQGSPVPINDSNKPGYAIVTLGDQGTHANGHLTASDALKVHGGIYADGDIIGPVSVDAGDVRATGSCSATTVTGTATKTCGGVAPVDDPNYNHELGSTVPALQTPPTSCSGGVATFTPGYYDSAKELNDAMGLCRVMWFKPGNYYFDFHDETCTDVCPDGVYPASTNVWSVPRGTDLLGGTPTNPTTGAVLAKPPSPLPTDADGLIPGNCQSPITDVNAQGVQFVFGGNSRMFLNGNGSTGAHMELCASYHSDRPPIELYGLKSGSTPTAVTDTARDISHGGSVVSAGSFTGATVANLKAGGPGATWTTATANQSSSILKIDGFQPSRSVPSGSILTQATLHVTHKEPATGANFAGNAKLTIGAWSLATPITATTSSTTTDIPITGTNLTDLQKAVRLAGYTGASVEYTANAKQNNATTTVGPITLDLKYFVPVLRGEAGTCIATGTSCPLLSTDPSGNNKINMYLQGTTYAPLADLSIVLSNFSAEVAKFGVVARRVEFDVNTGNPRYTGPVFEIPDNSPGYGYNNTTVHLKVHVCLGKSTCSASDPVSLTARVQVWDPTGVPVPPKRQITILSWSHQR</sequence>
<evidence type="ECO:0000313" key="3">
    <source>
        <dbReference type="Proteomes" id="UP000582231"/>
    </source>
</evidence>
<proteinExistence type="predicted"/>
<feature type="transmembrane region" description="Helical" evidence="1">
    <location>
        <begin position="12"/>
        <end position="35"/>
    </location>
</feature>